<feature type="region of interest" description="Disordered" evidence="1">
    <location>
        <begin position="56"/>
        <end position="99"/>
    </location>
</feature>
<dbReference type="Proteomes" id="UP000002149">
    <property type="component" value="Chromosome 3"/>
</dbReference>
<dbReference type="RefSeq" id="XP_569721.1">
    <property type="nucleotide sequence ID" value="XM_569721.2"/>
</dbReference>
<evidence type="ECO:0000256" key="2">
    <source>
        <dbReference type="SAM" id="Phobius"/>
    </source>
</evidence>
<dbReference type="OrthoDB" id="2576310at2759"/>
<dbReference type="KEGG" id="cne:CNC05300"/>
<keyword evidence="5" id="KW-1185">Reference proteome</keyword>
<gene>
    <name evidence="4" type="ordered locus">CNC05300</name>
</gene>
<dbReference type="GeneID" id="3256323"/>
<dbReference type="PaxDb" id="214684-Q5KJU8"/>
<keyword evidence="3" id="KW-0732">Signal</keyword>
<feature type="compositionally biased region" description="Low complexity" evidence="1">
    <location>
        <begin position="64"/>
        <end position="92"/>
    </location>
</feature>
<organism evidence="4 5">
    <name type="scientific">Cryptococcus deneoformans (strain JEC21 / ATCC MYA-565)</name>
    <name type="common">Cryptococcus neoformans var. neoformans serotype D</name>
    <dbReference type="NCBI Taxonomy" id="214684"/>
    <lineage>
        <taxon>Eukaryota</taxon>
        <taxon>Fungi</taxon>
        <taxon>Dikarya</taxon>
        <taxon>Basidiomycota</taxon>
        <taxon>Agaricomycotina</taxon>
        <taxon>Tremellomycetes</taxon>
        <taxon>Tremellales</taxon>
        <taxon>Cryptococcaceae</taxon>
        <taxon>Cryptococcus</taxon>
        <taxon>Cryptococcus neoformans species complex</taxon>
    </lineage>
</organism>
<keyword evidence="2" id="KW-0812">Transmembrane</keyword>
<keyword evidence="2" id="KW-1133">Transmembrane helix</keyword>
<proteinExistence type="predicted"/>
<feature type="signal peptide" evidence="3">
    <location>
        <begin position="1"/>
        <end position="20"/>
    </location>
</feature>
<evidence type="ECO:0000256" key="3">
    <source>
        <dbReference type="SAM" id="SignalP"/>
    </source>
</evidence>
<reference evidence="4 5" key="1">
    <citation type="journal article" date="2005" name="Science">
        <title>The genome of the basidiomycetous yeast and human pathogen Cryptococcus neoformans.</title>
        <authorList>
            <person name="Loftus B.J."/>
            <person name="Fung E."/>
            <person name="Roncaglia P."/>
            <person name="Rowley D."/>
            <person name="Amedeo P."/>
            <person name="Bruno D."/>
            <person name="Vamathevan J."/>
            <person name="Miranda M."/>
            <person name="Anderson I.J."/>
            <person name="Fraser J.A."/>
            <person name="Allen J.E."/>
            <person name="Bosdet I.E."/>
            <person name="Brent M.R."/>
            <person name="Chiu R."/>
            <person name="Doering T.L."/>
            <person name="Donlin M.J."/>
            <person name="D'Souza C.A."/>
            <person name="Fox D.S."/>
            <person name="Grinberg V."/>
            <person name="Fu J."/>
            <person name="Fukushima M."/>
            <person name="Haas B.J."/>
            <person name="Huang J.C."/>
            <person name="Janbon G."/>
            <person name="Jones S.J."/>
            <person name="Koo H.L."/>
            <person name="Krzywinski M.I."/>
            <person name="Kwon-Chung J.K."/>
            <person name="Lengeler K.B."/>
            <person name="Maiti R."/>
            <person name="Marra M.A."/>
            <person name="Marra R.E."/>
            <person name="Mathewson C.A."/>
            <person name="Mitchell T.G."/>
            <person name="Pertea M."/>
            <person name="Riggs F.R."/>
            <person name="Salzberg S.L."/>
            <person name="Schein J.E."/>
            <person name="Shvartsbeyn A."/>
            <person name="Shin H."/>
            <person name="Shumway M."/>
            <person name="Specht C.A."/>
            <person name="Suh B.B."/>
            <person name="Tenney A."/>
            <person name="Utterback T.R."/>
            <person name="Wickes B.L."/>
            <person name="Wortman J.R."/>
            <person name="Wye N.H."/>
            <person name="Kronstad J.W."/>
            <person name="Lodge J.K."/>
            <person name="Heitman J."/>
            <person name="Davis R.W."/>
            <person name="Fraser C.M."/>
            <person name="Hyman R.W."/>
        </authorList>
    </citation>
    <scope>NUCLEOTIDE SEQUENCE [LARGE SCALE GENOMIC DNA]</scope>
    <source>
        <strain evidence="5">JEC21 / ATCC MYA-565</strain>
    </source>
</reference>
<evidence type="ECO:0000313" key="5">
    <source>
        <dbReference type="Proteomes" id="UP000002149"/>
    </source>
</evidence>
<dbReference type="OMA" id="GATCIRP"/>
<name>Q5KJU8_CRYD1</name>
<feature type="chain" id="PRO_5004257853" evidence="3">
    <location>
        <begin position="21"/>
        <end position="196"/>
    </location>
</feature>
<dbReference type="EMBL" id="AE017343">
    <property type="protein sequence ID" value="AAW42414.1"/>
    <property type="molecule type" value="Genomic_DNA"/>
</dbReference>
<dbReference type="HOGENOM" id="CLU_1408695_0_0_1"/>
<dbReference type="eggNOG" id="ENOG502TH69">
    <property type="taxonomic scope" value="Eukaryota"/>
</dbReference>
<dbReference type="AlphaFoldDB" id="Q5KJU8"/>
<dbReference type="VEuPathDB" id="FungiDB:CNC05300"/>
<protein>
    <submittedName>
        <fullName evidence="4">Uncharacterized protein</fullName>
    </submittedName>
</protein>
<evidence type="ECO:0000313" key="4">
    <source>
        <dbReference type="EMBL" id="AAW42414.1"/>
    </source>
</evidence>
<feature type="transmembrane region" description="Helical" evidence="2">
    <location>
        <begin position="176"/>
        <end position="195"/>
    </location>
</feature>
<keyword evidence="2" id="KW-0472">Membrane</keyword>
<accession>Q5KJU8</accession>
<dbReference type="InParanoid" id="Q5KJU8"/>
<sequence length="196" mass="20388">MRFTPSAVLATLFLATSVFAQRMTTTLDVEDGNTLVISMTTDARGATITSTLSTIFSNGDDETSTSSSKSTSAKRTTTTTPRVVGAETTTTSTPPPMRTTTYWVDTGNGYWTDYTWTAPTTTVPTVATANVPAGTVQNYNDYQSAVNSAVFSSAQEAVASSNARARAQPIGMDSILGGWMTLALGAVGAGLGVLAL</sequence>
<evidence type="ECO:0000256" key="1">
    <source>
        <dbReference type="SAM" id="MobiDB-lite"/>
    </source>
</evidence>